<keyword evidence="8" id="KW-1185">Reference proteome</keyword>
<evidence type="ECO:0000256" key="2">
    <source>
        <dbReference type="ARBA" id="ARBA00022475"/>
    </source>
</evidence>
<name>A0ABR6MV05_9DEIO</name>
<dbReference type="EMBL" id="JACHFV010000008">
    <property type="protein sequence ID" value="MBB5295760.1"/>
    <property type="molecule type" value="Genomic_DNA"/>
</dbReference>
<dbReference type="InterPro" id="IPR016181">
    <property type="entry name" value="Acyl_CoA_acyltransferase"/>
</dbReference>
<keyword evidence="2" id="KW-1003">Cell membrane</keyword>
<evidence type="ECO:0000259" key="6">
    <source>
        <dbReference type="Pfam" id="PF09924"/>
    </source>
</evidence>
<proteinExistence type="predicted"/>
<dbReference type="PANTHER" id="PTHR34697">
    <property type="entry name" value="PHOSPHATIDYLGLYCEROL LYSYLTRANSFERASE"/>
    <property type="match status" value="1"/>
</dbReference>
<sequence>MTSTLVRPVPVVSTRPAAHVRLAPRAWLALHGRYGHAPATFATLTEGVRALTLPGVPGALPYTPVGRVWLAAGDPLAPPACWGEFARAFLSAARAAHVTPALAGGSAAFAQAAVREGWRAVRFGATPYLDARTWSPRGHAGRTLRNNLNRARRAGVEVSAVPCPDAPTWAEIDALSAAWLSARSGGRALGWVLALTPRQHASHRRFFVARRSDGPLLAFLACSPLPAREGWYLEDVVRAPDAPGGTAALLVHDAILALREAGARTVTLGCAPLADVALPDETFARALHLERAARQLGPLLAHAYNCGGLRRFKAQFAGARWEGEYVLLAPGLLSTAATLPALARALWGRRL</sequence>
<dbReference type="Pfam" id="PF09924">
    <property type="entry name" value="LPG_synthase_C"/>
    <property type="match status" value="1"/>
</dbReference>
<evidence type="ECO:0000313" key="8">
    <source>
        <dbReference type="Proteomes" id="UP000536909"/>
    </source>
</evidence>
<feature type="domain" description="Phosphatidylglycerol lysyltransferase C-terminal" evidence="6">
    <location>
        <begin position="34"/>
        <end position="326"/>
    </location>
</feature>
<evidence type="ECO:0000256" key="5">
    <source>
        <dbReference type="ARBA" id="ARBA00023136"/>
    </source>
</evidence>
<keyword evidence="3" id="KW-0812">Transmembrane</keyword>
<evidence type="ECO:0000256" key="1">
    <source>
        <dbReference type="ARBA" id="ARBA00004651"/>
    </source>
</evidence>
<dbReference type="Gene3D" id="3.40.630.30">
    <property type="match status" value="1"/>
</dbReference>
<gene>
    <name evidence="7" type="ORF">HNQ10_002599</name>
</gene>
<dbReference type="RefSeq" id="WP_146719862.1">
    <property type="nucleotide sequence ID" value="NZ_BSUI01000005.1"/>
</dbReference>
<organism evidence="7 8">
    <name type="scientific">Deinococcus metallilatus</name>
    <dbReference type="NCBI Taxonomy" id="1211322"/>
    <lineage>
        <taxon>Bacteria</taxon>
        <taxon>Thermotogati</taxon>
        <taxon>Deinococcota</taxon>
        <taxon>Deinococci</taxon>
        <taxon>Deinococcales</taxon>
        <taxon>Deinococcaceae</taxon>
        <taxon>Deinococcus</taxon>
    </lineage>
</organism>
<accession>A0ABR6MV05</accession>
<evidence type="ECO:0000313" key="7">
    <source>
        <dbReference type="EMBL" id="MBB5295760.1"/>
    </source>
</evidence>
<dbReference type="PANTHER" id="PTHR34697:SF2">
    <property type="entry name" value="PHOSPHATIDYLGLYCEROL LYSYLTRANSFERASE"/>
    <property type="match status" value="1"/>
</dbReference>
<keyword evidence="5" id="KW-0472">Membrane</keyword>
<evidence type="ECO:0000256" key="4">
    <source>
        <dbReference type="ARBA" id="ARBA00022989"/>
    </source>
</evidence>
<dbReference type="InterPro" id="IPR024320">
    <property type="entry name" value="LPG_synthase_C"/>
</dbReference>
<comment type="subcellular location">
    <subcellularLocation>
        <location evidence="1">Cell membrane</location>
        <topology evidence="1">Multi-pass membrane protein</topology>
    </subcellularLocation>
</comment>
<protein>
    <submittedName>
        <fullName evidence="7">Lysylphosphatidylglycerol synthetase-like protein (DUF2156 family)</fullName>
    </submittedName>
</protein>
<dbReference type="InterPro" id="IPR051211">
    <property type="entry name" value="PG_lysyltransferase"/>
</dbReference>
<keyword evidence="4" id="KW-1133">Transmembrane helix</keyword>
<dbReference type="Proteomes" id="UP000536909">
    <property type="component" value="Unassembled WGS sequence"/>
</dbReference>
<evidence type="ECO:0000256" key="3">
    <source>
        <dbReference type="ARBA" id="ARBA00022692"/>
    </source>
</evidence>
<reference evidence="7 8" key="1">
    <citation type="submission" date="2020-08" db="EMBL/GenBank/DDBJ databases">
        <title>Genomic Encyclopedia of Type Strains, Phase IV (KMG-IV): sequencing the most valuable type-strain genomes for metagenomic binning, comparative biology and taxonomic classification.</title>
        <authorList>
            <person name="Goeker M."/>
        </authorList>
    </citation>
    <scope>NUCLEOTIDE SEQUENCE [LARGE SCALE GENOMIC DNA]</scope>
    <source>
        <strain evidence="7 8">DSM 105434</strain>
    </source>
</reference>
<dbReference type="SUPFAM" id="SSF55729">
    <property type="entry name" value="Acyl-CoA N-acyltransferases (Nat)"/>
    <property type="match status" value="1"/>
</dbReference>
<comment type="caution">
    <text evidence="7">The sequence shown here is derived from an EMBL/GenBank/DDBJ whole genome shotgun (WGS) entry which is preliminary data.</text>
</comment>